<feature type="compositionally biased region" description="Low complexity" evidence="2">
    <location>
        <begin position="877"/>
        <end position="886"/>
    </location>
</feature>
<feature type="region of interest" description="Disordered" evidence="2">
    <location>
        <begin position="172"/>
        <end position="191"/>
    </location>
</feature>
<dbReference type="InterPro" id="IPR000477">
    <property type="entry name" value="RT_dom"/>
</dbReference>
<protein>
    <submittedName>
        <fullName evidence="5">Uncharacterized protein</fullName>
    </submittedName>
</protein>
<evidence type="ECO:0000259" key="4">
    <source>
        <dbReference type="PROSITE" id="PS50994"/>
    </source>
</evidence>
<feature type="compositionally biased region" description="Basic and acidic residues" evidence="2">
    <location>
        <begin position="659"/>
        <end position="674"/>
    </location>
</feature>
<dbReference type="InterPro" id="IPR043502">
    <property type="entry name" value="DNA/RNA_pol_sf"/>
</dbReference>
<reference evidence="5" key="1">
    <citation type="submission" date="2023-07" db="EMBL/GenBank/DDBJ databases">
        <title>A chromosome-level genome assembly of Lolium multiflorum.</title>
        <authorList>
            <person name="Chen Y."/>
            <person name="Copetti D."/>
            <person name="Kolliker R."/>
            <person name="Studer B."/>
        </authorList>
    </citation>
    <scope>NUCLEOTIDE SEQUENCE</scope>
    <source>
        <strain evidence="5">02402/16</strain>
        <tissue evidence="5">Leaf</tissue>
    </source>
</reference>
<gene>
    <name evidence="5" type="ORF">QYE76_005296</name>
</gene>
<feature type="domain" description="RNase H type-1" evidence="3">
    <location>
        <begin position="1887"/>
        <end position="2016"/>
    </location>
</feature>
<dbReference type="EMBL" id="JAUUTY010000005">
    <property type="protein sequence ID" value="KAK1630981.1"/>
    <property type="molecule type" value="Genomic_DNA"/>
</dbReference>
<dbReference type="InterPro" id="IPR005162">
    <property type="entry name" value="Retrotrans_gag_dom"/>
</dbReference>
<dbReference type="SUPFAM" id="SSF53098">
    <property type="entry name" value="Ribonuclease H-like"/>
    <property type="match status" value="2"/>
</dbReference>
<dbReference type="Pfam" id="PF13456">
    <property type="entry name" value="RVT_3"/>
    <property type="match status" value="1"/>
</dbReference>
<feature type="region of interest" description="Disordered" evidence="2">
    <location>
        <begin position="980"/>
        <end position="1006"/>
    </location>
</feature>
<feature type="region of interest" description="Disordered" evidence="2">
    <location>
        <begin position="860"/>
        <end position="887"/>
    </location>
</feature>
<feature type="compositionally biased region" description="Basic and acidic residues" evidence="2">
    <location>
        <begin position="608"/>
        <end position="624"/>
    </location>
</feature>
<dbReference type="InterPro" id="IPR043128">
    <property type="entry name" value="Rev_trsase/Diguanyl_cyclase"/>
</dbReference>
<feature type="region of interest" description="Disordered" evidence="2">
    <location>
        <begin position="1"/>
        <end position="49"/>
    </location>
</feature>
<dbReference type="Pfam" id="PF17919">
    <property type="entry name" value="RT_RNaseH_2"/>
    <property type="match status" value="1"/>
</dbReference>
<dbReference type="InterPro" id="IPR012337">
    <property type="entry name" value="RNaseH-like_sf"/>
</dbReference>
<dbReference type="PROSITE" id="PS50879">
    <property type="entry name" value="RNASE_H_1"/>
    <property type="match status" value="1"/>
</dbReference>
<dbReference type="Gene3D" id="3.10.10.10">
    <property type="entry name" value="HIV Type 1 Reverse Transcriptase, subunit A, domain 1"/>
    <property type="match status" value="1"/>
</dbReference>
<feature type="region of interest" description="Disordered" evidence="2">
    <location>
        <begin position="588"/>
        <end position="691"/>
    </location>
</feature>
<dbReference type="PROSITE" id="PS50994">
    <property type="entry name" value="INTEGRASE"/>
    <property type="match status" value="1"/>
</dbReference>
<dbReference type="GO" id="GO:0006310">
    <property type="term" value="P:DNA recombination"/>
    <property type="evidence" value="ECO:0007669"/>
    <property type="project" value="UniProtKB-KW"/>
</dbReference>
<keyword evidence="1" id="KW-0233">DNA recombination</keyword>
<dbReference type="Gene3D" id="3.30.420.10">
    <property type="entry name" value="Ribonuclease H-like superfamily/Ribonuclease H"/>
    <property type="match status" value="2"/>
</dbReference>
<dbReference type="PANTHER" id="PTHR48475:SF1">
    <property type="entry name" value="RNASE H TYPE-1 DOMAIN-CONTAINING PROTEIN"/>
    <property type="match status" value="1"/>
</dbReference>
<feature type="region of interest" description="Disordered" evidence="2">
    <location>
        <begin position="122"/>
        <end position="143"/>
    </location>
</feature>
<dbReference type="PANTHER" id="PTHR48475">
    <property type="entry name" value="RIBONUCLEASE H"/>
    <property type="match status" value="1"/>
</dbReference>
<evidence type="ECO:0000256" key="1">
    <source>
        <dbReference type="ARBA" id="ARBA00023172"/>
    </source>
</evidence>
<accession>A0AAD8RSC6</accession>
<feature type="compositionally biased region" description="Basic residues" evidence="2">
    <location>
        <begin position="625"/>
        <end position="634"/>
    </location>
</feature>
<feature type="compositionally biased region" description="Polar residues" evidence="2">
    <location>
        <begin position="131"/>
        <end position="143"/>
    </location>
</feature>
<evidence type="ECO:0000256" key="2">
    <source>
        <dbReference type="SAM" id="MobiDB-lite"/>
    </source>
</evidence>
<dbReference type="CDD" id="cd09279">
    <property type="entry name" value="RNase_HI_like"/>
    <property type="match status" value="1"/>
</dbReference>
<dbReference type="CDD" id="cd00303">
    <property type="entry name" value="retropepsin_like"/>
    <property type="match status" value="1"/>
</dbReference>
<feature type="region of interest" description="Disordered" evidence="2">
    <location>
        <begin position="1021"/>
        <end position="1063"/>
    </location>
</feature>
<organism evidence="5 6">
    <name type="scientific">Lolium multiflorum</name>
    <name type="common">Italian ryegrass</name>
    <name type="synonym">Lolium perenne subsp. multiflorum</name>
    <dbReference type="NCBI Taxonomy" id="4521"/>
    <lineage>
        <taxon>Eukaryota</taxon>
        <taxon>Viridiplantae</taxon>
        <taxon>Streptophyta</taxon>
        <taxon>Embryophyta</taxon>
        <taxon>Tracheophyta</taxon>
        <taxon>Spermatophyta</taxon>
        <taxon>Magnoliopsida</taxon>
        <taxon>Liliopsida</taxon>
        <taxon>Poales</taxon>
        <taxon>Poaceae</taxon>
        <taxon>BOP clade</taxon>
        <taxon>Pooideae</taxon>
        <taxon>Poodae</taxon>
        <taxon>Poeae</taxon>
        <taxon>Poeae Chloroplast Group 2 (Poeae type)</taxon>
        <taxon>Loliodinae</taxon>
        <taxon>Loliinae</taxon>
        <taxon>Lolium</taxon>
    </lineage>
</organism>
<dbReference type="InterPro" id="IPR021109">
    <property type="entry name" value="Peptidase_aspartic_dom_sf"/>
</dbReference>
<dbReference type="InterPro" id="IPR001584">
    <property type="entry name" value="Integrase_cat-core"/>
</dbReference>
<feature type="compositionally biased region" description="Polar residues" evidence="2">
    <location>
        <begin position="637"/>
        <end position="653"/>
    </location>
</feature>
<evidence type="ECO:0000313" key="6">
    <source>
        <dbReference type="Proteomes" id="UP001231189"/>
    </source>
</evidence>
<evidence type="ECO:0000313" key="5">
    <source>
        <dbReference type="EMBL" id="KAK1630981.1"/>
    </source>
</evidence>
<dbReference type="GO" id="GO:0004523">
    <property type="term" value="F:RNA-DNA hybrid ribonuclease activity"/>
    <property type="evidence" value="ECO:0007669"/>
    <property type="project" value="InterPro"/>
</dbReference>
<dbReference type="GO" id="GO:0003676">
    <property type="term" value="F:nucleic acid binding"/>
    <property type="evidence" value="ECO:0007669"/>
    <property type="project" value="InterPro"/>
</dbReference>
<dbReference type="Proteomes" id="UP001231189">
    <property type="component" value="Unassembled WGS sequence"/>
</dbReference>
<feature type="compositionally biased region" description="Polar residues" evidence="2">
    <location>
        <begin position="982"/>
        <end position="999"/>
    </location>
</feature>
<dbReference type="SUPFAM" id="SSF56672">
    <property type="entry name" value="DNA/RNA polymerases"/>
    <property type="match status" value="1"/>
</dbReference>
<feature type="compositionally biased region" description="Basic and acidic residues" evidence="2">
    <location>
        <begin position="36"/>
        <end position="49"/>
    </location>
</feature>
<feature type="compositionally biased region" description="Basic and acidic residues" evidence="2">
    <location>
        <begin position="1029"/>
        <end position="1045"/>
    </location>
</feature>
<dbReference type="CDD" id="cd01647">
    <property type="entry name" value="RT_LTR"/>
    <property type="match status" value="1"/>
</dbReference>
<dbReference type="InterPro" id="IPR041577">
    <property type="entry name" value="RT_RNaseH_2"/>
</dbReference>
<proteinExistence type="predicted"/>
<keyword evidence="6" id="KW-1185">Reference proteome</keyword>
<feature type="domain" description="Integrase catalytic" evidence="4">
    <location>
        <begin position="2223"/>
        <end position="2389"/>
    </location>
</feature>
<dbReference type="InterPro" id="IPR002156">
    <property type="entry name" value="RNaseH_domain"/>
</dbReference>
<dbReference type="Pfam" id="PF03732">
    <property type="entry name" value="Retrotrans_gag"/>
    <property type="match status" value="1"/>
</dbReference>
<dbReference type="Gene3D" id="1.10.340.70">
    <property type="match status" value="1"/>
</dbReference>
<comment type="caution">
    <text evidence="5">The sequence shown here is derived from an EMBL/GenBank/DDBJ whole genome shotgun (WGS) entry which is preliminary data.</text>
</comment>
<evidence type="ECO:0000259" key="3">
    <source>
        <dbReference type="PROSITE" id="PS50879"/>
    </source>
</evidence>
<dbReference type="GO" id="GO:0015074">
    <property type="term" value="P:DNA integration"/>
    <property type="evidence" value="ECO:0007669"/>
    <property type="project" value="InterPro"/>
</dbReference>
<dbReference type="Pfam" id="PF00665">
    <property type="entry name" value="rve"/>
    <property type="match status" value="1"/>
</dbReference>
<dbReference type="InterPro" id="IPR036397">
    <property type="entry name" value="RNaseH_sf"/>
</dbReference>
<dbReference type="Gene3D" id="2.40.70.10">
    <property type="entry name" value="Acid Proteases"/>
    <property type="match status" value="1"/>
</dbReference>
<sequence>MAARPRGGPRGHVVWPPRPASDAPLRTTYSPRPKNARREVEVARNPPERRHIAKLRRGSRKSPFGTRRDGELEEIITAITANASPSTSNVSLIHVAILPSTTRKGTTLSTSAALDSPSVIDKLVSPPHASNAGTSAESENSHNTDNISVVLDDSGSLGTFLDAKIARSRQIENAETPDVTTPVNSPELEYSSDDLDEDYVELDDDFIEKFNATTDARKIKKLLAEHAVRYKLSPDPKFATSPINIRDKDYDFSLDLSHIAIVEKTPFCGTEKESVVEHMTELSTLSSLFSDDVKKRTYFVAKIFPFSLKDDAKTWYNSLPPSSIKSPKELLNVFFRKYFPASAQHAALQRVYNFDQGDGEKLPEAWARFCSLIRALPDHDLEKHDLLDIFYSGLTIESRAYLDSCAGCVFRKRTPDDAEELLAKIGRNYDDWTTPEPTPTPIVKKRGLIKLNDEDMREAKKSLKEKGIEDVKNLPPIEDICEIIPPSSMIEVNSLQRFTREDIPYSKPPAQCLDEFDNYIVKQENFNMRVENHLMENSQAISQLHDIVERTSNDVKMLVKHFHMVQTQIDQLTKVQNDLLGNNSKEKHAYEVTTRGGVSTQDPLYPEGHPKRIEQDSQRIEPRAPSKKKKKKHKNVVESSEPANDPNSISISDAETESGNEHDKDNDKNDTPDKEEVEEEPEKHAKNKKYTKEDFIAEKHGAVIDCNKGKVTFNVDDKEHTVYFPKRIEKACGVNTISNLAPTVGHEVALDGVHIRAGVLEISGERTVSALVQRIYAMDFINDNTGCFANGGVFPKNGRVIEFGSHRIYLGTVPVRQRLSPVLVAPDPPRWLCAGRAAGSVEVMMTGVAGAGKEVAAEGAGRAVSTRAAKPPLERNAGAAGASSAPPATPLQAAMNVLATPIAQNVDPAAAQAELEAQRQKILESGKDVVRAQRELNLTICVTRLPERLWRSSKSVSELLDTVEQQNAEQLAKLNKAIATKSARSTKNAGSKSHGQASSPHPDRRREKELNARQMTVYDPVLAGKQKAGQHDDGRKSQGAERGYAKEGYAGNNHAGRHETGQNYPAARAAYDEEEEMPPPRYRQARAAAPERYDEADSTRPAAYRNPLGERLGERYLPERDARHRLDRVYLSEMIEEEGPPGPKCFGPRIMREKPPVRNFQLPRDTRTYDGTTKPEDWLADYVTAVYVAGGGVNRRWAWSNQEIAWSIKDHPKIMPNPGGYALVVDPIMKGPQTRVKFSKVLIDNGSSINIMYKHTMQTLGITENMLQPTRTTFHGIVPGLSCAPVGKVRVDVSFGGRDNCRVENLEFEVVDLDSPYHALLGRPALAAYMATTHTAYLKMKMPAPRGPLTVVGNYKISLETASAGSNLAESLVIAEEKKRMQTAVALAQSSQMSLAAMSENMGSPAFKPTNETKDIVLDPAYPERTVRIGVPRELAEHSLNVRKDAKPVRQPLRRFAEDRRKIIGEEVTKLLVAGFIVEVTHTEWLANPVMVEKKKDENLEAKAPKVWRMCIDYTNLNKACPRDPFPLPRIDQVIDSTAGCELLSFLDAYSGFHQIPLKKEDQIKTAFITPHGAYCYVTMPFGLRNGATYQRCMQKCLFDQIGKNVQVYVDDIVIKTKVKNTLIDDIRQTFDNLRRFRMKLNPAKCTFGVPAGKLLGFLVSSRGIEVNPVKIRAIERMAIPRELKDVQKFTGSLASLSRFVSRLGEKALPLYALMKKSDTFVWTPQADAAFKELKTMLATAPILASPLEREPMLLYIAATNRVVSVVVVVEREEEEKTVQRPVYYLSEVLSLSKQNYPHFQKMTYGVYMAATKLKHYFEEHPMKVVSEAPISDIMCNKDASGRIAKWAIQISPYVPVYERRDAIKSQALADFLVDWAEMQYKPPDQRIEYWKMHFDGSKLKEGLGAGVVLTSPKGDHLRYVLQVHFRASNNVAEYEALIHGLKVAKEIGAHRIICYGDSDLVVQQCSGDWDAKDANMASYRFHVQKIAGFFEGCEFHHVPRAENEAADALSKLGSSRQEIPPGIALAHLRVPSIKPSPESESIFVPESHVVPMDIDEGNPGTAPASSGTAPVSSGTAVPIPEEMMLVDSMEIDAPVFLVREIPSWVKPIKEFLINGTLPADENESRRIQRRSKAYTFINGEVYKRSVTGVLQRCVEPEEGKEMLEEIHQGECGHHASSRALVAKVFRHGFYWPTALENAEDLVRKCNGCQRYAKQNHTPASGLKTIPLTWPFAVWCLDMVGPFKTARSSMTHILVMVDKFTKWLEVKPIAKCDGHTAVKFLKDVILRYGYPHSIITDNGTNFAQGEFKRFCEDNNIRLDLCSVAHPQGNGQVERMNALVLSGIKPRLIDAVEKSPGCWLDELPSVLWSIRTTPNRSTGYTPFFMVYGAEAVIPTDIIHDSPRVQLYTEQEVKEARENDVDLLEEARELALARTAIYQQNLRRYHNRKVNPRVFREGDLVLRLVQRTEGRHKLLPPWEGPFIVSKVLHNDAYYLIDAQEWKKGKADKSGEESKRPWNVALLRPFYS</sequence>
<name>A0AAD8RSC6_LOLMU</name>
<dbReference type="Gene3D" id="3.30.70.270">
    <property type="match status" value="2"/>
</dbReference>
<dbReference type="Pfam" id="PF00078">
    <property type="entry name" value="RVT_1"/>
    <property type="match status" value="1"/>
</dbReference>